<dbReference type="SUPFAM" id="SSF53335">
    <property type="entry name" value="S-adenosyl-L-methionine-dependent methyltransferases"/>
    <property type="match status" value="1"/>
</dbReference>
<dbReference type="EMBL" id="CP041694">
    <property type="protein sequence ID" value="QDP76584.1"/>
    <property type="molecule type" value="Genomic_DNA"/>
</dbReference>
<protein>
    <recommendedName>
        <fullName evidence="7">Cytosine-specific methyltransferase</fullName>
        <ecNumber evidence="7">2.1.1.37</ecNumber>
    </recommendedName>
</protein>
<dbReference type="EMBL" id="BSTG01000003">
    <property type="protein sequence ID" value="GLY57883.1"/>
    <property type="molecule type" value="Genomic_DNA"/>
</dbReference>
<dbReference type="RefSeq" id="WP_137281469.1">
    <property type="nucleotide sequence ID" value="NZ_BSTG01000003.1"/>
</dbReference>
<dbReference type="NCBIfam" id="TIGR00675">
    <property type="entry name" value="dcm"/>
    <property type="match status" value="1"/>
</dbReference>
<dbReference type="Gene3D" id="3.40.50.150">
    <property type="entry name" value="Vaccinia Virus protein VP39"/>
    <property type="match status" value="1"/>
</dbReference>
<dbReference type="Proteomes" id="UP001165168">
    <property type="component" value="Unassembled WGS sequence"/>
</dbReference>
<dbReference type="PANTHER" id="PTHR46098">
    <property type="entry name" value="TRNA (CYTOSINE(38)-C(5))-METHYLTRANSFERASE"/>
    <property type="match status" value="1"/>
</dbReference>
<dbReference type="CDD" id="cd00315">
    <property type="entry name" value="Cyt_C5_DNA_methylase"/>
    <property type="match status" value="1"/>
</dbReference>
<dbReference type="GO" id="GO:0009307">
    <property type="term" value="P:DNA restriction-modification system"/>
    <property type="evidence" value="ECO:0007669"/>
    <property type="project" value="UniProtKB-KW"/>
</dbReference>
<dbReference type="InterPro" id="IPR050750">
    <property type="entry name" value="C5-MTase"/>
</dbReference>
<keyword evidence="2 5" id="KW-0808">Transferase</keyword>
<dbReference type="PROSITE" id="PS00094">
    <property type="entry name" value="C5_MTASE_1"/>
    <property type="match status" value="1"/>
</dbReference>
<evidence type="ECO:0000313" key="11">
    <source>
        <dbReference type="Proteomes" id="UP001165168"/>
    </source>
</evidence>
<sequence length="525" mass="59062">MGDQLSKANAKYSFVDLFAGIGGFHAALAATGGVCEYAVEIDREAAAVYERNWNKPALGDITDDANDEGVTLRGYDGPIDVLTGGFPCQPFSKSGAQHGMAETRGTLFWNIARIIEEREPTVLILENVRNLVGPRHRHEWLTIIETLRFFGYEVSGAPAIFSPHLLPAWMGGTPQVRERVFITATLVPERMRDERIPRTETGEIDAEAIGPKPVATMNDRFPIKKGGTELFHPGDRKSGWNLLTSGIIREGDPEPSNVDLRLTETETLWIDAWDDLESTIRRATGRPLEGFPYWADSWTDFRELSRLVVIRGFQAPEREVVGDRKRYVARTDMPEGFVPASVTRPAIDETLPAWKQSHLRRNYDFFERHFAEVVAWAYRWGVYTDLFPASRRKLEWQAQDAPRLWDTVMHFRPSGIRAKRPTYLPALVAITQTSIVGPLERRLSPRETARLQGLPEWFDFGEQRAAATYKQMGNGVNVGVVRHILREHVRRDRALLKLTPAGQRIINAVLADEPDATVGALGAAE</sequence>
<name>A0AAV5P7A7_CELCE</name>
<evidence type="ECO:0000313" key="10">
    <source>
        <dbReference type="Proteomes" id="UP000319068"/>
    </source>
</evidence>
<dbReference type="PROSITE" id="PS51679">
    <property type="entry name" value="SAM_MT_C5"/>
    <property type="match status" value="1"/>
</dbReference>
<dbReference type="InterPro" id="IPR029063">
    <property type="entry name" value="SAM-dependent_MTases_sf"/>
</dbReference>
<evidence type="ECO:0000313" key="9">
    <source>
        <dbReference type="EMBL" id="QDP76584.1"/>
    </source>
</evidence>
<dbReference type="GO" id="GO:0003886">
    <property type="term" value="F:DNA (cytosine-5-)-methyltransferase activity"/>
    <property type="evidence" value="ECO:0007669"/>
    <property type="project" value="UniProtKB-EC"/>
</dbReference>
<evidence type="ECO:0000313" key="8">
    <source>
        <dbReference type="EMBL" id="GLY57883.1"/>
    </source>
</evidence>
<reference evidence="9 10" key="1">
    <citation type="submission" date="2019-07" db="EMBL/GenBank/DDBJ databases">
        <title>Complete Genome Sequence and Methylome Analysis of Arthrobacter luteus NEB113.</title>
        <authorList>
            <person name="Fomenkov A."/>
            <person name="Anton B.P."/>
            <person name="Vincze T."/>
            <person name="Roberts R.J."/>
        </authorList>
    </citation>
    <scope>NUCLEOTIDE SEQUENCE [LARGE SCALE GENOMIC DNA]</scope>
    <source>
        <strain evidence="9 10">NEB113</strain>
    </source>
</reference>
<reference evidence="8" key="2">
    <citation type="submission" date="2023-03" db="EMBL/GenBank/DDBJ databases">
        <title>Cellulosimicrobium cellulans NBRC 103059.</title>
        <authorList>
            <person name="Ichikawa N."/>
            <person name="Sato H."/>
            <person name="Tonouchi N."/>
        </authorList>
    </citation>
    <scope>NUCLEOTIDE SEQUENCE</scope>
    <source>
        <strain evidence="8">NBRC 103059</strain>
    </source>
</reference>
<dbReference type="PRINTS" id="PR00105">
    <property type="entry name" value="C5METTRFRASE"/>
</dbReference>
<keyword evidence="4" id="KW-0680">Restriction system</keyword>
<gene>
    <name evidence="8" type="ORF">Ccel01_24850</name>
    <name evidence="9" type="ORF">FOG94_17065</name>
</gene>
<evidence type="ECO:0000256" key="7">
    <source>
        <dbReference type="RuleBase" id="RU000417"/>
    </source>
</evidence>
<comment type="catalytic activity">
    <reaction evidence="7">
        <text>a 2'-deoxycytidine in DNA + S-adenosyl-L-methionine = a 5-methyl-2'-deoxycytidine in DNA + S-adenosyl-L-homocysteine + H(+)</text>
        <dbReference type="Rhea" id="RHEA:13681"/>
        <dbReference type="Rhea" id="RHEA-COMP:11369"/>
        <dbReference type="Rhea" id="RHEA-COMP:11370"/>
        <dbReference type="ChEBI" id="CHEBI:15378"/>
        <dbReference type="ChEBI" id="CHEBI:57856"/>
        <dbReference type="ChEBI" id="CHEBI:59789"/>
        <dbReference type="ChEBI" id="CHEBI:85452"/>
        <dbReference type="ChEBI" id="CHEBI:85454"/>
        <dbReference type="EC" id="2.1.1.37"/>
    </reaction>
</comment>
<evidence type="ECO:0000256" key="4">
    <source>
        <dbReference type="ARBA" id="ARBA00022747"/>
    </source>
</evidence>
<dbReference type="AlphaFoldDB" id="A0AAV5P7A7"/>
<evidence type="ECO:0000256" key="2">
    <source>
        <dbReference type="ARBA" id="ARBA00022679"/>
    </source>
</evidence>
<organism evidence="8 11">
    <name type="scientific">Cellulosimicrobium cellulans</name>
    <name type="common">Arthrobacter luteus</name>
    <dbReference type="NCBI Taxonomy" id="1710"/>
    <lineage>
        <taxon>Bacteria</taxon>
        <taxon>Bacillati</taxon>
        <taxon>Actinomycetota</taxon>
        <taxon>Actinomycetes</taxon>
        <taxon>Micrococcales</taxon>
        <taxon>Promicromonosporaceae</taxon>
        <taxon>Cellulosimicrobium</taxon>
    </lineage>
</organism>
<evidence type="ECO:0000256" key="1">
    <source>
        <dbReference type="ARBA" id="ARBA00022603"/>
    </source>
</evidence>
<keyword evidence="1 5" id="KW-0489">Methyltransferase</keyword>
<dbReference type="Gene3D" id="3.90.120.10">
    <property type="entry name" value="DNA Methylase, subunit A, domain 2"/>
    <property type="match status" value="1"/>
</dbReference>
<accession>A0AAV5P7A7</accession>
<evidence type="ECO:0000256" key="3">
    <source>
        <dbReference type="ARBA" id="ARBA00022691"/>
    </source>
</evidence>
<evidence type="ECO:0000256" key="6">
    <source>
        <dbReference type="RuleBase" id="RU000416"/>
    </source>
</evidence>
<proteinExistence type="inferred from homology"/>
<dbReference type="GO" id="GO:0032259">
    <property type="term" value="P:methylation"/>
    <property type="evidence" value="ECO:0007669"/>
    <property type="project" value="UniProtKB-KW"/>
</dbReference>
<evidence type="ECO:0000256" key="5">
    <source>
        <dbReference type="PROSITE-ProRule" id="PRU01016"/>
    </source>
</evidence>
<dbReference type="Pfam" id="PF00145">
    <property type="entry name" value="DNA_methylase"/>
    <property type="match status" value="1"/>
</dbReference>
<dbReference type="InterPro" id="IPR018117">
    <property type="entry name" value="C5_DNA_meth_AS"/>
</dbReference>
<dbReference type="EC" id="2.1.1.37" evidence="7"/>
<comment type="similarity">
    <text evidence="5 6">Belongs to the class I-like SAM-binding methyltransferase superfamily. C5-methyltransferase family.</text>
</comment>
<keyword evidence="3 5" id="KW-0949">S-adenosyl-L-methionine</keyword>
<keyword evidence="10" id="KW-1185">Reference proteome</keyword>
<dbReference type="PANTHER" id="PTHR46098:SF1">
    <property type="entry name" value="TRNA (CYTOSINE(38)-C(5))-METHYLTRANSFERASE"/>
    <property type="match status" value="1"/>
</dbReference>
<feature type="active site" evidence="5">
    <location>
        <position position="88"/>
    </location>
</feature>
<dbReference type="Proteomes" id="UP000319068">
    <property type="component" value="Chromosome"/>
</dbReference>
<dbReference type="InterPro" id="IPR001525">
    <property type="entry name" value="C5_MeTfrase"/>
</dbReference>